<keyword evidence="1" id="KW-0175">Coiled coil</keyword>
<evidence type="ECO:0000313" key="4">
    <source>
        <dbReference type="EMBL" id="SFH73406.1"/>
    </source>
</evidence>
<evidence type="ECO:0000313" key="3">
    <source>
        <dbReference type="EMBL" id="NYH83980.1"/>
    </source>
</evidence>
<dbReference type="AlphaFoldDB" id="A0A1I3CGC6"/>
<keyword evidence="2" id="KW-0732">Signal</keyword>
<dbReference type="EMBL" id="JACBZA010000001">
    <property type="protein sequence ID" value="NYH83980.1"/>
    <property type="molecule type" value="Genomic_DNA"/>
</dbReference>
<dbReference type="STRING" id="504797.SAMN05421678_1341"/>
<organism evidence="4 5">
    <name type="scientific">Actinopolymorpha cephalotaxi</name>
    <dbReference type="NCBI Taxonomy" id="504797"/>
    <lineage>
        <taxon>Bacteria</taxon>
        <taxon>Bacillati</taxon>
        <taxon>Actinomycetota</taxon>
        <taxon>Actinomycetes</taxon>
        <taxon>Propionibacteriales</taxon>
        <taxon>Actinopolymorphaceae</taxon>
        <taxon>Actinopolymorpha</taxon>
    </lineage>
</organism>
<evidence type="ECO:0000313" key="6">
    <source>
        <dbReference type="Proteomes" id="UP000533017"/>
    </source>
</evidence>
<reference evidence="4 5" key="1">
    <citation type="submission" date="2016-10" db="EMBL/GenBank/DDBJ databases">
        <authorList>
            <person name="de Groot N.N."/>
        </authorList>
    </citation>
    <scope>NUCLEOTIDE SEQUENCE [LARGE SCALE GENOMIC DNA]</scope>
    <source>
        <strain evidence="4 5">CPCC 202808</strain>
    </source>
</reference>
<reference evidence="3 6" key="2">
    <citation type="submission" date="2020-07" db="EMBL/GenBank/DDBJ databases">
        <title>Sequencing the genomes of 1000 actinobacteria strains.</title>
        <authorList>
            <person name="Klenk H.-P."/>
        </authorList>
    </citation>
    <scope>NUCLEOTIDE SEQUENCE [LARGE SCALE GENOMIC DNA]</scope>
    <source>
        <strain evidence="3 6">DSM 45117</strain>
    </source>
</reference>
<accession>A0A1I3CGC6</accession>
<name>A0A1I3CGC6_9ACTN</name>
<sequence length="506" mass="53955">MMALVTALASSGFFANADLVTAYVAIGTAASTGLWGIKKYADARNDSRRQELELAERELEQRRNEALHARQQRAAELIKAVGETTDPTARRWVMSALSLYPEEALDLLLTALGEASSQEASAIKLSVITLGRTALDKTVHYNRVAAQICAIGDEPAGSANSTADARRADVAAASRMRDRTREILLHLLLQIDEDQRANADLVEADLTSVNLAHARLTRTRFRKAVLDRAIFSRAALGHANLRGASLEGTVFTKATLTSADLTGARGAIHAIGADCANACFDHAQLAQSHLDGARLQGASFKRAVLSGASLAGARLSGVTLENTQLIRANLQHVSATSHLTATSANLSYANLSGARIPHSTFDGSALVRITAHYIDASGAKLTNTDLNGADLTQSHLPESELRDCLIGGAVMRQINLEGATIANCRLASTDLSSAHLAHTTFDACTFVGKVDFRGADLTATAFKRCIFQKGAALLVDNDSWKGATFDETARDAFQITHEASKPVEQE</sequence>
<proteinExistence type="predicted"/>
<dbReference type="Proteomes" id="UP000533017">
    <property type="component" value="Unassembled WGS sequence"/>
</dbReference>
<feature type="signal peptide" evidence="2">
    <location>
        <begin position="1"/>
        <end position="17"/>
    </location>
</feature>
<evidence type="ECO:0000256" key="1">
    <source>
        <dbReference type="SAM" id="Coils"/>
    </source>
</evidence>
<gene>
    <name evidence="3" type="ORF">FHR37_002831</name>
    <name evidence="4" type="ORF">SAMN05421678_1341</name>
</gene>
<dbReference type="SUPFAM" id="SSF141571">
    <property type="entry name" value="Pentapeptide repeat-like"/>
    <property type="match status" value="2"/>
</dbReference>
<dbReference type="PANTHER" id="PTHR14136:SF17">
    <property type="entry name" value="BTB_POZ DOMAIN-CONTAINING PROTEIN KCTD9"/>
    <property type="match status" value="1"/>
</dbReference>
<dbReference type="EMBL" id="FOOI01000034">
    <property type="protein sequence ID" value="SFH73406.1"/>
    <property type="molecule type" value="Genomic_DNA"/>
</dbReference>
<dbReference type="Pfam" id="PF00805">
    <property type="entry name" value="Pentapeptide"/>
    <property type="match status" value="3"/>
</dbReference>
<keyword evidence="6" id="KW-1185">Reference proteome</keyword>
<dbReference type="OrthoDB" id="2579959at2"/>
<evidence type="ECO:0000313" key="5">
    <source>
        <dbReference type="Proteomes" id="UP000199052"/>
    </source>
</evidence>
<feature type="coiled-coil region" evidence="1">
    <location>
        <begin position="40"/>
        <end position="72"/>
    </location>
</feature>
<evidence type="ECO:0000256" key="2">
    <source>
        <dbReference type="SAM" id="SignalP"/>
    </source>
</evidence>
<dbReference type="RefSeq" id="WP_092890804.1">
    <property type="nucleotide sequence ID" value="NZ_FOOI01000034.1"/>
</dbReference>
<protein>
    <submittedName>
        <fullName evidence="3">Uncharacterized protein YjbI with pentapeptide repeats</fullName>
    </submittedName>
    <submittedName>
        <fullName evidence="4">Uncharacterized protein YjbI, contains pentapeptide repeats</fullName>
    </submittedName>
</protein>
<dbReference type="Proteomes" id="UP000199052">
    <property type="component" value="Unassembled WGS sequence"/>
</dbReference>
<dbReference type="Gene3D" id="2.160.20.80">
    <property type="entry name" value="E3 ubiquitin-protein ligase SopA"/>
    <property type="match status" value="3"/>
</dbReference>
<dbReference type="InterPro" id="IPR001646">
    <property type="entry name" value="5peptide_repeat"/>
</dbReference>
<dbReference type="PANTHER" id="PTHR14136">
    <property type="entry name" value="BTB_POZ DOMAIN-CONTAINING PROTEIN KCTD9"/>
    <property type="match status" value="1"/>
</dbReference>
<feature type="chain" id="PRO_5039473797" evidence="2">
    <location>
        <begin position="18"/>
        <end position="506"/>
    </location>
</feature>
<dbReference type="InterPro" id="IPR051082">
    <property type="entry name" value="Pentapeptide-BTB/POZ_domain"/>
</dbReference>